<dbReference type="EMBL" id="LR796341">
    <property type="protein sequence ID" value="CAB4138087.1"/>
    <property type="molecule type" value="Genomic_DNA"/>
</dbReference>
<evidence type="ECO:0000256" key="1">
    <source>
        <dbReference type="SAM" id="MobiDB-lite"/>
    </source>
</evidence>
<organism evidence="2">
    <name type="scientific">uncultured Caudovirales phage</name>
    <dbReference type="NCBI Taxonomy" id="2100421"/>
    <lineage>
        <taxon>Viruses</taxon>
        <taxon>Duplodnaviria</taxon>
        <taxon>Heunggongvirae</taxon>
        <taxon>Uroviricota</taxon>
        <taxon>Caudoviricetes</taxon>
        <taxon>Peduoviridae</taxon>
        <taxon>Maltschvirus</taxon>
        <taxon>Maltschvirus maltsch</taxon>
    </lineage>
</organism>
<name>A0A6J5LYD9_9CAUD</name>
<sequence>MKNFKEYLAESQRVYEYRIKIAGDMPADFVGQLKDKLSQFDVIKFADVKTTPVQAKLPDFPQFSNDRVNSMDVTFRYPAIEPQIRQLAQMLGMDPNRVRMLTAPYEDSMAKEYEDIEEQNKDLLTDTDYPAPDAEQKALSKDYATGPYDHAVLKNAYRSEFTVAGGKTPKATTTNDLPMGKQSPMSTVKRPPRPSTGKNPRG</sequence>
<reference evidence="2" key="1">
    <citation type="submission" date="2020-04" db="EMBL/GenBank/DDBJ databases">
        <authorList>
            <person name="Chiriac C."/>
            <person name="Salcher M."/>
            <person name="Ghai R."/>
            <person name="Kavagutti S V."/>
        </authorList>
    </citation>
    <scope>NUCLEOTIDE SEQUENCE</scope>
</reference>
<accession>A0A6J5LYD9</accession>
<feature type="region of interest" description="Disordered" evidence="1">
    <location>
        <begin position="160"/>
        <end position="202"/>
    </location>
</feature>
<evidence type="ECO:0000313" key="2">
    <source>
        <dbReference type="EMBL" id="CAB4138087.1"/>
    </source>
</evidence>
<protein>
    <submittedName>
        <fullName evidence="2">Uncharacterized protein</fullName>
    </submittedName>
</protein>
<proteinExistence type="predicted"/>
<gene>
    <name evidence="2" type="ORF">UFOVP328_280</name>
</gene>